<name>A0A8H6NTX2_9PEZI</name>
<evidence type="ECO:0000313" key="3">
    <source>
        <dbReference type="Proteomes" id="UP000639643"/>
    </source>
</evidence>
<comment type="caution">
    <text evidence="2">The sequence shown here is derived from an EMBL/GenBank/DDBJ whole genome shotgun (WGS) entry which is preliminary data.</text>
</comment>
<accession>A0A8H6NTX2</accession>
<organism evidence="2 3">
    <name type="scientific">Colletotrichum musicola</name>
    <dbReference type="NCBI Taxonomy" id="2175873"/>
    <lineage>
        <taxon>Eukaryota</taxon>
        <taxon>Fungi</taxon>
        <taxon>Dikarya</taxon>
        <taxon>Ascomycota</taxon>
        <taxon>Pezizomycotina</taxon>
        <taxon>Sordariomycetes</taxon>
        <taxon>Hypocreomycetidae</taxon>
        <taxon>Glomerellales</taxon>
        <taxon>Glomerellaceae</taxon>
        <taxon>Colletotrichum</taxon>
        <taxon>Colletotrichum orchidearum species complex</taxon>
    </lineage>
</organism>
<reference evidence="2" key="1">
    <citation type="journal article" date="2020" name="Phytopathology">
        <title>Genome Sequence Resources of Colletotrichum truncatum, C. plurivorum, C. musicola, and C. sojae: Four Species Pathogenic to Soybean (Glycine max).</title>
        <authorList>
            <person name="Rogerio F."/>
            <person name="Boufleur T.R."/>
            <person name="Ciampi-Guillardi M."/>
            <person name="Sukno S.A."/>
            <person name="Thon M.R."/>
            <person name="Massola Junior N.S."/>
            <person name="Baroncelli R."/>
        </authorList>
    </citation>
    <scope>NUCLEOTIDE SEQUENCE</scope>
    <source>
        <strain evidence="2">LFN0074</strain>
    </source>
</reference>
<sequence>MKDDDDQAISYASRAHQQPVDSEPMKPASPNVSQANLEQCWEVPGRQAFQKHFPTLAARPPLLVLFLARTMTQTLGSKAHLASRNELQGDHLPSTQSPNVPVSAAVCCGYRCSPLPALSLSPASDDQCPAISRAPSDVLEVFQPGRSNRAVPRPGTLRSANPLLRRTSCTTIAHRGITTRLSHIPSPHPIALPLADFDVLVVSYDEDISLKLGPAKEATMGEPNIPMQRGHLKRGVNESIRTSQPQVQL</sequence>
<dbReference type="EMBL" id="WIGM01000076">
    <property type="protein sequence ID" value="KAF6842304.1"/>
    <property type="molecule type" value="Genomic_DNA"/>
</dbReference>
<keyword evidence="3" id="KW-1185">Reference proteome</keyword>
<proteinExistence type="predicted"/>
<feature type="region of interest" description="Disordered" evidence="1">
    <location>
        <begin position="1"/>
        <end position="33"/>
    </location>
</feature>
<dbReference type="AlphaFoldDB" id="A0A8H6NTX2"/>
<gene>
    <name evidence="2" type="ORF">CMUS01_03249</name>
</gene>
<evidence type="ECO:0000256" key="1">
    <source>
        <dbReference type="SAM" id="MobiDB-lite"/>
    </source>
</evidence>
<protein>
    <submittedName>
        <fullName evidence="2">Uncharacterized protein</fullName>
    </submittedName>
</protein>
<evidence type="ECO:0000313" key="2">
    <source>
        <dbReference type="EMBL" id="KAF6842304.1"/>
    </source>
</evidence>
<dbReference type="Proteomes" id="UP000639643">
    <property type="component" value="Unassembled WGS sequence"/>
</dbReference>